<dbReference type="RefSeq" id="XP_006695446.1">
    <property type="nucleotide sequence ID" value="XM_006695383.1"/>
</dbReference>
<dbReference type="PANTHER" id="PTHR47447">
    <property type="entry name" value="OS03G0856100 PROTEIN"/>
    <property type="match status" value="1"/>
</dbReference>
<dbReference type="HOGENOM" id="CLU_327878_0_0_1"/>
<dbReference type="OMA" id="IPRECTP"/>
<keyword evidence="4" id="KW-1185">Reference proteome</keyword>
<dbReference type="Gene3D" id="1.25.40.10">
    <property type="entry name" value="Tetratricopeptide repeat domain"/>
    <property type="match status" value="2"/>
</dbReference>
<evidence type="ECO:0000256" key="2">
    <source>
        <dbReference type="SAM" id="MobiDB-lite"/>
    </source>
</evidence>
<proteinExistence type="predicted"/>
<organism evidence="4">
    <name type="scientific">Chaetomium thermophilum (strain DSM 1495 / CBS 144.50 / IMI 039719)</name>
    <name type="common">Thermochaetoides thermophila</name>
    <dbReference type="NCBI Taxonomy" id="759272"/>
    <lineage>
        <taxon>Eukaryota</taxon>
        <taxon>Fungi</taxon>
        <taxon>Dikarya</taxon>
        <taxon>Ascomycota</taxon>
        <taxon>Pezizomycotina</taxon>
        <taxon>Sordariomycetes</taxon>
        <taxon>Sordariomycetidae</taxon>
        <taxon>Sordariales</taxon>
        <taxon>Chaetomiaceae</taxon>
        <taxon>Thermochaetoides</taxon>
    </lineage>
</organism>
<keyword evidence="1" id="KW-0677">Repeat</keyword>
<dbReference type="EMBL" id="GL988045">
    <property type="protein sequence ID" value="EGS18501.1"/>
    <property type="molecule type" value="Genomic_DNA"/>
</dbReference>
<dbReference type="STRING" id="759272.G0SDA0"/>
<feature type="region of interest" description="Disordered" evidence="2">
    <location>
        <begin position="704"/>
        <end position="728"/>
    </location>
</feature>
<dbReference type="InterPro" id="IPR011990">
    <property type="entry name" value="TPR-like_helical_dom_sf"/>
</dbReference>
<reference evidence="3 4" key="1">
    <citation type="journal article" date="2011" name="Cell">
        <title>Insight into structure and assembly of the nuclear pore complex by utilizing the genome of a eukaryotic thermophile.</title>
        <authorList>
            <person name="Amlacher S."/>
            <person name="Sarges P."/>
            <person name="Flemming D."/>
            <person name="van Noort V."/>
            <person name="Kunze R."/>
            <person name="Devos D.P."/>
            <person name="Arumugam M."/>
            <person name="Bork P."/>
            <person name="Hurt E."/>
        </authorList>
    </citation>
    <scope>NUCLEOTIDE SEQUENCE [LARGE SCALE GENOMIC DNA]</scope>
    <source>
        <strain evidence="4">DSM 1495 / CBS 144.50 / IMI 039719</strain>
    </source>
</reference>
<dbReference type="eggNOG" id="ENOG502S5GM">
    <property type="taxonomic scope" value="Eukaryota"/>
</dbReference>
<feature type="region of interest" description="Disordered" evidence="2">
    <location>
        <begin position="28"/>
        <end position="65"/>
    </location>
</feature>
<dbReference type="OrthoDB" id="185373at2759"/>
<dbReference type="AlphaFoldDB" id="G0SDA0"/>
<evidence type="ECO:0000313" key="4">
    <source>
        <dbReference type="Proteomes" id="UP000008066"/>
    </source>
</evidence>
<name>G0SDA0_CHATD</name>
<dbReference type="Proteomes" id="UP000008066">
    <property type="component" value="Unassembled WGS sequence"/>
</dbReference>
<protein>
    <recommendedName>
        <fullName evidence="5">Pentatricopeptide repeat domain-containing protein</fullName>
    </recommendedName>
</protein>
<evidence type="ECO:0008006" key="5">
    <source>
        <dbReference type="Google" id="ProtNLM"/>
    </source>
</evidence>
<gene>
    <name evidence="3" type="ORF">CTHT_0051030</name>
</gene>
<evidence type="ECO:0000313" key="3">
    <source>
        <dbReference type="EMBL" id="EGS18501.1"/>
    </source>
</evidence>
<evidence type="ECO:0000256" key="1">
    <source>
        <dbReference type="ARBA" id="ARBA00022737"/>
    </source>
</evidence>
<feature type="compositionally biased region" description="Polar residues" evidence="2">
    <location>
        <begin position="705"/>
        <end position="714"/>
    </location>
</feature>
<dbReference type="PANTHER" id="PTHR47447:SF17">
    <property type="entry name" value="OS12G0638900 PROTEIN"/>
    <property type="match status" value="1"/>
</dbReference>
<dbReference type="KEGG" id="cthr:CTHT_0051030"/>
<sequence>MTLGSRLSGSAWPQWALLCRSRPAPAPTTFAISNPSPPRPNPLLVGSLPLRRSSSSSDFPKHFSDQLAPQRDRYASWTAARASSASKAAAARQKEAAALRRPAEPSFVDRLERVPVRPHIFWDPVVVQNPIALPDPVEQRKENRHHHHALKRQQRIELRRQAAEPPDWRLILEELMVATRPQDVPNEVVKVELIEEGAVERLKGDFRKNLWNIKSHSGCDIRLYMPKDGAGEESRPYLLLTGEPWAVSQAVDDIVKVAKDVQVTRFNSTSDIEDLLPSPDEEPTWIVPPEPAPIRRQYTLYTRADEHPLPERWTFQTFYQYIATLTQSYIPPYLERTLYPHRTETHQECVVRLLHSVFADPVVSRAATLPALKLALKYFARGGERFVSDAQKLVERAKALGLPIDVEVYNLLLQETVKAKNIVAFRPLVHKMLAAGHTPNIRTWCHFLRLVEAEEVRRYILQAMHTKNFFSKGNRQAVILVSNELAHNDAYRAVQLGQDAETFLREQARLYGEEWRLTRAAANRVLYVFGSYGKWDDCRRILEHMFASERDRPNVKTLNVLLTHCKCHRRLDEALRILAMFDAQGMTHIVDETSCYLLFELARVTHKAQVLTTVWRYVHYLADMPAHSNLKTRGIKLLQGGEEVEKVTKRVKKLWNETDGSSIARDQWLRRLMLCDFGRWYQKKYGRSVEEVLKGFVESEAMSAAGSQVEHTTQPPDSPSSSDPVRPDHLSLKQITHHSPGKALYGAFTSWAVELIHHSEPAVPLSTLLCQAYEKDLLIHSLVWEGPPEGCTDVEGLVKRGLEPVEIPLRKRGC</sequence>
<feature type="compositionally biased region" description="Low complexity" evidence="2">
    <location>
        <begin position="42"/>
        <end position="58"/>
    </location>
</feature>
<dbReference type="GeneID" id="18259141"/>
<accession>G0SDA0</accession>